<protein>
    <recommendedName>
        <fullName evidence="3">Trehalose-phosphatase</fullName>
    </recommendedName>
</protein>
<dbReference type="GO" id="GO:0005992">
    <property type="term" value="P:trehalose biosynthetic process"/>
    <property type="evidence" value="ECO:0007669"/>
    <property type="project" value="InterPro"/>
</dbReference>
<evidence type="ECO:0000313" key="2">
    <source>
        <dbReference type="EMBL" id="SVB41309.1"/>
    </source>
</evidence>
<proteinExistence type="predicted"/>
<evidence type="ECO:0008006" key="3">
    <source>
        <dbReference type="Google" id="ProtNLM"/>
    </source>
</evidence>
<organism evidence="2">
    <name type="scientific">marine metagenome</name>
    <dbReference type="NCBI Taxonomy" id="408172"/>
    <lineage>
        <taxon>unclassified sequences</taxon>
        <taxon>metagenomes</taxon>
        <taxon>ecological metagenomes</taxon>
    </lineage>
</organism>
<dbReference type="NCBIfam" id="TIGR00685">
    <property type="entry name" value="T6PP"/>
    <property type="match status" value="1"/>
</dbReference>
<dbReference type="InterPro" id="IPR036412">
    <property type="entry name" value="HAD-like_sf"/>
</dbReference>
<name>A0A382DT13_9ZZZZ</name>
<dbReference type="GO" id="GO:0004805">
    <property type="term" value="F:trehalose-phosphatase activity"/>
    <property type="evidence" value="ECO:0007669"/>
    <property type="project" value="InterPro"/>
</dbReference>
<reference evidence="2" key="1">
    <citation type="submission" date="2018-05" db="EMBL/GenBank/DDBJ databases">
        <authorList>
            <person name="Lanie J.A."/>
            <person name="Ng W.-L."/>
            <person name="Kazmierczak K.M."/>
            <person name="Andrzejewski T.M."/>
            <person name="Davidsen T.M."/>
            <person name="Wayne K.J."/>
            <person name="Tettelin H."/>
            <person name="Glass J.I."/>
            <person name="Rusch D."/>
            <person name="Podicherti R."/>
            <person name="Tsui H.-C.T."/>
            <person name="Winkler M.E."/>
        </authorList>
    </citation>
    <scope>NUCLEOTIDE SEQUENCE</scope>
</reference>
<dbReference type="SUPFAM" id="SSF56784">
    <property type="entry name" value="HAD-like"/>
    <property type="match status" value="1"/>
</dbReference>
<feature type="non-terminal residue" evidence="2">
    <location>
        <position position="145"/>
    </location>
</feature>
<dbReference type="PANTHER" id="PTHR43768">
    <property type="entry name" value="TREHALOSE 6-PHOSPHATE PHOSPHATASE"/>
    <property type="match status" value="1"/>
</dbReference>
<dbReference type="PANTHER" id="PTHR43768:SF3">
    <property type="entry name" value="TREHALOSE 6-PHOSPHATE PHOSPHATASE"/>
    <property type="match status" value="1"/>
</dbReference>
<keyword evidence="1" id="KW-0378">Hydrolase</keyword>
<dbReference type="Gene3D" id="3.40.50.1000">
    <property type="entry name" value="HAD superfamily/HAD-like"/>
    <property type="match status" value="1"/>
</dbReference>
<dbReference type="InterPro" id="IPR003337">
    <property type="entry name" value="Trehalose_PPase"/>
</dbReference>
<dbReference type="Pfam" id="PF02358">
    <property type="entry name" value="Trehalose_PPase"/>
    <property type="match status" value="1"/>
</dbReference>
<gene>
    <name evidence="2" type="ORF">METZ01_LOCUS194163</name>
</gene>
<sequence>MDKVYEGVAGNKQILLALDFDGTLAEIVPNPKDAALPGPRLKLLEALNNQPRFAVAVISGRSLEDLKKRVNLPDITYAGDHGLEISGPGFHHIPPEAEQSRITVAEIGGVLESALIGTPGIVFEHKGLSMSIHYRLVPQNQRPIA</sequence>
<dbReference type="EMBL" id="UINC01040855">
    <property type="protein sequence ID" value="SVB41309.1"/>
    <property type="molecule type" value="Genomic_DNA"/>
</dbReference>
<dbReference type="InterPro" id="IPR044651">
    <property type="entry name" value="OTSB-like"/>
</dbReference>
<dbReference type="AlphaFoldDB" id="A0A382DT13"/>
<dbReference type="InterPro" id="IPR023214">
    <property type="entry name" value="HAD_sf"/>
</dbReference>
<evidence type="ECO:0000256" key="1">
    <source>
        <dbReference type="ARBA" id="ARBA00022801"/>
    </source>
</evidence>
<accession>A0A382DT13</accession>